<keyword evidence="3 6" id="KW-0808">Transferase</keyword>
<keyword evidence="5 6" id="KW-0067">ATP-binding</keyword>
<proteinExistence type="inferred from homology"/>
<dbReference type="RefSeq" id="WP_390229401.1">
    <property type="nucleotide sequence ID" value="NZ_JBHSCN010000005.1"/>
</dbReference>
<dbReference type="HAMAP" id="MF_00836">
    <property type="entry name" value="PhnN"/>
    <property type="match status" value="1"/>
</dbReference>
<dbReference type="NCBIfam" id="TIGR02322">
    <property type="entry name" value="phosphon_PhnN"/>
    <property type="match status" value="1"/>
</dbReference>
<evidence type="ECO:0000256" key="2">
    <source>
        <dbReference type="ARBA" id="ARBA00005069"/>
    </source>
</evidence>
<keyword evidence="4 6" id="KW-0547">Nucleotide-binding</keyword>
<comment type="similarity">
    <text evidence="6">Belongs to the ribose 1,5-bisphosphokinase family.</text>
</comment>
<name>A0ABV8Q8A3_9MICO</name>
<dbReference type="Proteomes" id="UP001595900">
    <property type="component" value="Unassembled WGS sequence"/>
</dbReference>
<organism evidence="8 9">
    <name type="scientific">Gryllotalpicola reticulitermitis</name>
    <dbReference type="NCBI Taxonomy" id="1184153"/>
    <lineage>
        <taxon>Bacteria</taxon>
        <taxon>Bacillati</taxon>
        <taxon>Actinomycetota</taxon>
        <taxon>Actinomycetes</taxon>
        <taxon>Micrococcales</taxon>
        <taxon>Microbacteriaceae</taxon>
        <taxon>Gryllotalpicola</taxon>
    </lineage>
</organism>
<evidence type="ECO:0000313" key="8">
    <source>
        <dbReference type="EMBL" id="MFC4244247.1"/>
    </source>
</evidence>
<keyword evidence="9" id="KW-1185">Reference proteome</keyword>
<dbReference type="EC" id="2.7.4.23" evidence="6"/>
<comment type="function">
    <text evidence="6">Catalyzes the phosphorylation of ribose 1,5-bisphosphate to 5-phospho-D-ribosyl alpha-1-diphosphate (PRPP).</text>
</comment>
<reference evidence="9" key="1">
    <citation type="journal article" date="2019" name="Int. J. Syst. Evol. Microbiol.">
        <title>The Global Catalogue of Microorganisms (GCM) 10K type strain sequencing project: providing services to taxonomists for standard genome sequencing and annotation.</title>
        <authorList>
            <consortium name="The Broad Institute Genomics Platform"/>
            <consortium name="The Broad Institute Genome Sequencing Center for Infectious Disease"/>
            <person name="Wu L."/>
            <person name="Ma J."/>
        </authorList>
    </citation>
    <scope>NUCLEOTIDE SEQUENCE [LARGE SCALE GENOMIC DNA]</scope>
    <source>
        <strain evidence="9">CGMCC 1.10363</strain>
    </source>
</reference>
<comment type="pathway">
    <text evidence="2 6">Metabolic intermediate biosynthesis; 5-phospho-alpha-D-ribose 1-diphosphate biosynthesis; 5-phospho-alpha-D-ribose 1-diphosphate from D-ribose 5-phosphate (route II): step 3/3.</text>
</comment>
<evidence type="ECO:0000256" key="4">
    <source>
        <dbReference type="ARBA" id="ARBA00022741"/>
    </source>
</evidence>
<dbReference type="EMBL" id="JBHSCN010000005">
    <property type="protein sequence ID" value="MFC4244247.1"/>
    <property type="molecule type" value="Genomic_DNA"/>
</dbReference>
<dbReference type="InterPro" id="IPR008145">
    <property type="entry name" value="GK/Ca_channel_bsu"/>
</dbReference>
<protein>
    <recommendedName>
        <fullName evidence="6">Ribose 1,5-bisphosphate phosphokinase PhnN</fullName>
        <ecNumber evidence="6">2.7.4.23</ecNumber>
    </recommendedName>
    <alternativeName>
        <fullName evidence="6">Ribose 1,5-bisphosphokinase</fullName>
    </alternativeName>
</protein>
<evidence type="ECO:0000313" key="9">
    <source>
        <dbReference type="Proteomes" id="UP001595900"/>
    </source>
</evidence>
<evidence type="ECO:0000256" key="5">
    <source>
        <dbReference type="ARBA" id="ARBA00022840"/>
    </source>
</evidence>
<dbReference type="SMART" id="SM00072">
    <property type="entry name" value="GuKc"/>
    <property type="match status" value="1"/>
</dbReference>
<accession>A0ABV8Q8A3</accession>
<dbReference type="SUPFAM" id="SSF52540">
    <property type="entry name" value="P-loop containing nucleoside triphosphate hydrolases"/>
    <property type="match status" value="1"/>
</dbReference>
<comment type="catalytic activity">
    <reaction evidence="1 6">
        <text>alpha-D-ribose 1,5-bisphosphate + ATP = 5-phospho-alpha-D-ribose 1-diphosphate + ADP</text>
        <dbReference type="Rhea" id="RHEA:20109"/>
        <dbReference type="ChEBI" id="CHEBI:30616"/>
        <dbReference type="ChEBI" id="CHEBI:58017"/>
        <dbReference type="ChEBI" id="CHEBI:68688"/>
        <dbReference type="ChEBI" id="CHEBI:456216"/>
        <dbReference type="EC" id="2.7.4.23"/>
    </reaction>
</comment>
<evidence type="ECO:0000259" key="7">
    <source>
        <dbReference type="SMART" id="SM00072"/>
    </source>
</evidence>
<gene>
    <name evidence="6 8" type="primary">phnN</name>
    <name evidence="8" type="ORF">ACFOYW_12760</name>
</gene>
<evidence type="ECO:0000256" key="1">
    <source>
        <dbReference type="ARBA" id="ARBA00000373"/>
    </source>
</evidence>
<evidence type="ECO:0000256" key="6">
    <source>
        <dbReference type="HAMAP-Rule" id="MF_00836"/>
    </source>
</evidence>
<dbReference type="InterPro" id="IPR012699">
    <property type="entry name" value="PhnN"/>
</dbReference>
<comment type="caution">
    <text evidence="8">The sequence shown here is derived from an EMBL/GenBank/DDBJ whole genome shotgun (WGS) entry which is preliminary data.</text>
</comment>
<sequence length="201" mass="21289">MTAEPASGAQIGPGAFVAIVGASGVGKDALMSYARERLAARAQPAPDVHFPRRVITRPAGAGEEFDSSDEAAFTDASSSGGFAIWWRAHGLGYGIPASADDRVRAGGVIVVNVSRAMLDDLAARYRRLVVVRVTVSDEVRAARLHARGREEAHDIRQRLARHDPAPDFPVDAEIRNDGTLAEAGEQLLRIISDAAALALDA</sequence>
<evidence type="ECO:0000256" key="3">
    <source>
        <dbReference type="ARBA" id="ARBA00022679"/>
    </source>
</evidence>
<comment type="caution">
    <text evidence="6">Lacks conserved residue(s) required for the propagation of feature annotation.</text>
</comment>
<dbReference type="Gene3D" id="3.40.50.300">
    <property type="entry name" value="P-loop containing nucleotide triphosphate hydrolases"/>
    <property type="match status" value="1"/>
</dbReference>
<feature type="domain" description="Guanylate kinase/L-type calcium channel beta subunit" evidence="7">
    <location>
        <begin position="13"/>
        <end position="195"/>
    </location>
</feature>
<dbReference type="InterPro" id="IPR027417">
    <property type="entry name" value="P-loop_NTPase"/>
</dbReference>